<name>A0A379PN92_ECTME</name>
<proteinExistence type="predicted"/>
<accession>A0A379PN92</accession>
<gene>
    <name evidence="1" type="ORF">NCTC10899_05077</name>
</gene>
<organism evidence="1 2">
    <name type="scientific">Ectopseudomonas mendocina</name>
    <name type="common">Pseudomonas mendocina</name>
    <dbReference type="NCBI Taxonomy" id="300"/>
    <lineage>
        <taxon>Bacteria</taxon>
        <taxon>Pseudomonadati</taxon>
        <taxon>Pseudomonadota</taxon>
        <taxon>Gammaproteobacteria</taxon>
        <taxon>Pseudomonadales</taxon>
        <taxon>Pseudomonadaceae</taxon>
        <taxon>Ectopseudomonas</taxon>
    </lineage>
</organism>
<protein>
    <submittedName>
        <fullName evidence="1">Uncharacterized protein</fullName>
    </submittedName>
</protein>
<dbReference type="AlphaFoldDB" id="A0A379PN92"/>
<dbReference type="OrthoDB" id="9884787at2"/>
<dbReference type="Proteomes" id="UP000254260">
    <property type="component" value="Unassembled WGS sequence"/>
</dbReference>
<dbReference type="EMBL" id="UGUU01000002">
    <property type="protein sequence ID" value="SUE95836.1"/>
    <property type="molecule type" value="Genomic_DNA"/>
</dbReference>
<evidence type="ECO:0000313" key="1">
    <source>
        <dbReference type="EMBL" id="SUE95836.1"/>
    </source>
</evidence>
<evidence type="ECO:0000313" key="2">
    <source>
        <dbReference type="Proteomes" id="UP000254260"/>
    </source>
</evidence>
<sequence>MAKRVDVITTFDMMIIAKLAELRLGRKEGRAFMKLVVAELSKAKILGVIDECEATRYSLPYPRMTLGELRVLLSRFTLDERRLIVFALASRMGLTEASFLQHKEIKIQANINNWSTELRRFVSIIPRHIRCPFVFWELDRRGEASAMVGFEARFRSVTKASWSVFASLCDNLIPLDTHEDAKEFATMFVLDSAHA</sequence>
<dbReference type="RefSeq" id="WP_147285434.1">
    <property type="nucleotide sequence ID" value="NZ_UGUU01000002.1"/>
</dbReference>
<reference evidence="1 2" key="1">
    <citation type="submission" date="2018-06" db="EMBL/GenBank/DDBJ databases">
        <authorList>
            <consortium name="Pathogen Informatics"/>
            <person name="Doyle S."/>
        </authorList>
    </citation>
    <scope>NUCLEOTIDE SEQUENCE [LARGE SCALE GENOMIC DNA]</scope>
    <source>
        <strain evidence="1 2">NCTC10899</strain>
    </source>
</reference>